<dbReference type="InterPro" id="IPR010819">
    <property type="entry name" value="AGE/CE"/>
</dbReference>
<dbReference type="Gene3D" id="1.50.10.10">
    <property type="match status" value="1"/>
</dbReference>
<dbReference type="PANTHER" id="PTHR15108">
    <property type="entry name" value="N-ACYLGLUCOSAMINE-2-EPIMERASE"/>
    <property type="match status" value="1"/>
</dbReference>
<comment type="similarity">
    <text evidence="1">Belongs to the N-acylglucosamine 2-epimerase family.</text>
</comment>
<dbReference type="InterPro" id="IPR012341">
    <property type="entry name" value="6hp_glycosidase-like_sf"/>
</dbReference>
<keyword evidence="4" id="KW-1185">Reference proteome</keyword>
<accession>A0ABT0CBT0</accession>
<evidence type="ECO:0000256" key="2">
    <source>
        <dbReference type="ARBA" id="ARBA00023235"/>
    </source>
</evidence>
<dbReference type="EMBL" id="JAFIRA010000016">
    <property type="protein sequence ID" value="MCJ2542815.1"/>
    <property type="molecule type" value="Genomic_DNA"/>
</dbReference>
<gene>
    <name evidence="3" type="ORF">JX360_07825</name>
</gene>
<sequence>MMEFTEASPLMPTDLSTSLKTWQQRIRQELWQQVIPFWLNHSLDWQWGGYFNCLDRNGQRYDDKKYVWLQGRQVWMLARLCRMYPEHPERQRWLEAVPLGLHFLRRFAYRPQDQRVYFCLSREGQPVYLQRKIFSECFYVMALAECARLFADPTLMQEAEQVFAAIWSWVSQSQTDWAQDSIPPGRPRWPGSPEVSELAVPMILLNVIGELAGSYPEQEQWCLARIRLHHRPELNLVLETVAADGTLLNTPEGRLLNPGHAIEAGWFLLEYGERTGDPEGSLQTMALEMIAGSLAVGWDAEYGGLFYFLDRQGYSPVQLEWSLKLWWPHCEAMVATLAAYGITGSLEWWQRFEQVANYTFAHFPDPEYGEWFGYLDRQGQVSQRFKGGPYKGCFHVPRALMWADQWLGRALDLQVQGVNPQNKRR</sequence>
<evidence type="ECO:0000256" key="1">
    <source>
        <dbReference type="ARBA" id="ARBA00008558"/>
    </source>
</evidence>
<proteinExistence type="inferred from homology"/>
<comment type="caution">
    <text evidence="3">The sequence shown here is derived from an EMBL/GenBank/DDBJ whole genome shotgun (WGS) entry which is preliminary data.</text>
</comment>
<organism evidence="3 4">
    <name type="scientific">Thermostichus vulcanus str. 'Rupite'</name>
    <dbReference type="NCBI Taxonomy" id="2813851"/>
    <lineage>
        <taxon>Bacteria</taxon>
        <taxon>Bacillati</taxon>
        <taxon>Cyanobacteriota</taxon>
        <taxon>Cyanophyceae</taxon>
        <taxon>Thermostichales</taxon>
        <taxon>Thermostichaceae</taxon>
        <taxon>Thermostichus</taxon>
    </lineage>
</organism>
<evidence type="ECO:0000313" key="3">
    <source>
        <dbReference type="EMBL" id="MCJ2542815.1"/>
    </source>
</evidence>
<evidence type="ECO:0000313" key="4">
    <source>
        <dbReference type="Proteomes" id="UP000830835"/>
    </source>
</evidence>
<keyword evidence="2" id="KW-0413">Isomerase</keyword>
<reference evidence="3" key="1">
    <citation type="submission" date="2021-02" db="EMBL/GenBank/DDBJ databases">
        <title>The CRISPR/cas machinery reduction and long-range gene transfer in the hot spring cyanobacterium Synechococcus.</title>
        <authorList>
            <person name="Dvorak P."/>
            <person name="Jahodarova E."/>
            <person name="Hasler P."/>
            <person name="Poulickova A."/>
        </authorList>
    </citation>
    <scope>NUCLEOTIDE SEQUENCE</scope>
    <source>
        <strain evidence="3">Rupite</strain>
    </source>
</reference>
<dbReference type="Pfam" id="PF07221">
    <property type="entry name" value="GlcNAc_2-epim"/>
    <property type="match status" value="1"/>
</dbReference>
<dbReference type="RefSeq" id="WP_244350093.1">
    <property type="nucleotide sequence ID" value="NZ_JAFIRA010000016.1"/>
</dbReference>
<name>A0ABT0CBT0_THEVL</name>
<dbReference type="Proteomes" id="UP000830835">
    <property type="component" value="Unassembled WGS sequence"/>
</dbReference>
<protein>
    <submittedName>
        <fullName evidence="3">AGE family epimerase/isomerase</fullName>
    </submittedName>
</protein>
<dbReference type="SUPFAM" id="SSF48208">
    <property type="entry name" value="Six-hairpin glycosidases"/>
    <property type="match status" value="1"/>
</dbReference>
<dbReference type="InterPro" id="IPR008928">
    <property type="entry name" value="6-hairpin_glycosidase_sf"/>
</dbReference>